<dbReference type="EMBL" id="DUZY01000001">
    <property type="protein sequence ID" value="DAD17896.1"/>
    <property type="molecule type" value="Genomic_DNA"/>
</dbReference>
<name>A0A822XFU9_NELNU</name>
<evidence type="ECO:0000313" key="1">
    <source>
        <dbReference type="EMBL" id="DAD17896.1"/>
    </source>
</evidence>
<comment type="caution">
    <text evidence="1">The sequence shown here is derived from an EMBL/GenBank/DDBJ whole genome shotgun (WGS) entry which is preliminary data.</text>
</comment>
<evidence type="ECO:0000313" key="2">
    <source>
        <dbReference type="Proteomes" id="UP000607653"/>
    </source>
</evidence>
<sequence>MKDGLAVQLKNKHPPGAVLHALELVADDDNGGELNAFFHDIEVAQLVYGVEEGSNPVVVGGIERNCIFGNLSVFFLGTTKANAGHCVFHRRSCRSHER</sequence>
<dbReference type="AlphaFoldDB" id="A0A822XFU9"/>
<accession>A0A822XFU9</accession>
<reference evidence="1 2" key="1">
    <citation type="journal article" date="2020" name="Mol. Biol. Evol.">
        <title>Distinct Expression and Methylation Patterns for Genes with Different Fates following a Single Whole-Genome Duplication in Flowering Plants.</title>
        <authorList>
            <person name="Shi T."/>
            <person name="Rahmani R.S."/>
            <person name="Gugger P.F."/>
            <person name="Wang M."/>
            <person name="Li H."/>
            <person name="Zhang Y."/>
            <person name="Li Z."/>
            <person name="Wang Q."/>
            <person name="Van de Peer Y."/>
            <person name="Marchal K."/>
            <person name="Chen J."/>
        </authorList>
    </citation>
    <scope>NUCLEOTIDE SEQUENCE [LARGE SCALE GENOMIC DNA]</scope>
    <source>
        <tissue evidence="1">Leaf</tissue>
    </source>
</reference>
<keyword evidence="2" id="KW-1185">Reference proteome</keyword>
<protein>
    <submittedName>
        <fullName evidence="1">Uncharacterized protein</fullName>
    </submittedName>
</protein>
<organism evidence="1 2">
    <name type="scientific">Nelumbo nucifera</name>
    <name type="common">Sacred lotus</name>
    <dbReference type="NCBI Taxonomy" id="4432"/>
    <lineage>
        <taxon>Eukaryota</taxon>
        <taxon>Viridiplantae</taxon>
        <taxon>Streptophyta</taxon>
        <taxon>Embryophyta</taxon>
        <taxon>Tracheophyta</taxon>
        <taxon>Spermatophyta</taxon>
        <taxon>Magnoliopsida</taxon>
        <taxon>Proteales</taxon>
        <taxon>Nelumbonaceae</taxon>
        <taxon>Nelumbo</taxon>
    </lineage>
</organism>
<dbReference type="Proteomes" id="UP000607653">
    <property type="component" value="Unassembled WGS sequence"/>
</dbReference>
<gene>
    <name evidence="1" type="ORF">HUJ06_019359</name>
</gene>
<proteinExistence type="predicted"/>